<dbReference type="SUPFAM" id="SSF48317">
    <property type="entry name" value="Acid phosphatase/Vanadium-dependent haloperoxidase"/>
    <property type="match status" value="1"/>
</dbReference>
<dbReference type="PANTHER" id="PTHR14969">
    <property type="entry name" value="SPHINGOSINE-1-PHOSPHATE PHOSPHOHYDROLASE"/>
    <property type="match status" value="1"/>
</dbReference>
<reference evidence="4 5" key="1">
    <citation type="submission" date="2020-08" db="EMBL/GenBank/DDBJ databases">
        <title>Sequencing the genomes of 1000 actinobacteria strains.</title>
        <authorList>
            <person name="Klenk H.-P."/>
        </authorList>
    </citation>
    <scope>NUCLEOTIDE SEQUENCE [LARGE SCALE GENOMIC DNA]</scope>
    <source>
        <strain evidence="4 5">DSM 44593</strain>
    </source>
</reference>
<organism evidence="4 5">
    <name type="scientific">Streptomonospora salina</name>
    <dbReference type="NCBI Taxonomy" id="104205"/>
    <lineage>
        <taxon>Bacteria</taxon>
        <taxon>Bacillati</taxon>
        <taxon>Actinomycetota</taxon>
        <taxon>Actinomycetes</taxon>
        <taxon>Streptosporangiales</taxon>
        <taxon>Nocardiopsidaceae</taxon>
        <taxon>Streptomonospora</taxon>
    </lineage>
</organism>
<dbReference type="Gene3D" id="1.20.144.10">
    <property type="entry name" value="Phosphatidic acid phosphatase type 2/haloperoxidase"/>
    <property type="match status" value="1"/>
</dbReference>
<feature type="transmembrane region" description="Helical" evidence="2">
    <location>
        <begin position="28"/>
        <end position="50"/>
    </location>
</feature>
<feature type="transmembrane region" description="Helical" evidence="2">
    <location>
        <begin position="122"/>
        <end position="139"/>
    </location>
</feature>
<feature type="transmembrane region" description="Helical" evidence="2">
    <location>
        <begin position="57"/>
        <end position="75"/>
    </location>
</feature>
<dbReference type="InterPro" id="IPR036938">
    <property type="entry name" value="PAP2/HPO_sf"/>
</dbReference>
<keyword evidence="2" id="KW-1133">Transmembrane helix</keyword>
<proteinExistence type="predicted"/>
<feature type="transmembrane region" description="Helical" evidence="2">
    <location>
        <begin position="184"/>
        <end position="207"/>
    </location>
</feature>
<feature type="compositionally biased region" description="Low complexity" evidence="1">
    <location>
        <begin position="332"/>
        <end position="347"/>
    </location>
</feature>
<sequence>MDAVWDVEIGVVEWLQSLGGWIAPGMEAIGFLGSQAVLPVLVTLVFWSLHAGIGARLFVLAAGAGVVTDLLRTVLHAPRPSWYHHSARPLVAPATFGGPSAHSVTSLVLWGYAALRFRRRQVWGACAAIVVAVGVSRLYLGAHFVTDLVAGWLVAAALLWAALRYEDAVLVRWRRLGLPAQAGLALAASALPVLLAAGLQALLHSGWNPPEEWTGSVPPGVQGASLAHAAGVAGGLFGGVAGLSALAARGWYSAAGPVVSRAARYVIGISGIFLILAAADVAVPQAAGAAGAVREYAVFALLGAWSALGAPELFVRMGLADRPAAQGRTGDGRSAGAPSEGPSAARE</sequence>
<dbReference type="SMART" id="SM00014">
    <property type="entry name" value="acidPPc"/>
    <property type="match status" value="1"/>
</dbReference>
<evidence type="ECO:0000256" key="1">
    <source>
        <dbReference type="SAM" id="MobiDB-lite"/>
    </source>
</evidence>
<dbReference type="EMBL" id="JACHLY010000001">
    <property type="protein sequence ID" value="MBB5996782.1"/>
    <property type="molecule type" value="Genomic_DNA"/>
</dbReference>
<evidence type="ECO:0000313" key="4">
    <source>
        <dbReference type="EMBL" id="MBB5996782.1"/>
    </source>
</evidence>
<keyword evidence="2" id="KW-0472">Membrane</keyword>
<dbReference type="PANTHER" id="PTHR14969:SF13">
    <property type="entry name" value="AT30094P"/>
    <property type="match status" value="1"/>
</dbReference>
<accession>A0A841E253</accession>
<dbReference type="AlphaFoldDB" id="A0A841E253"/>
<dbReference type="RefSeq" id="WP_184633156.1">
    <property type="nucleotide sequence ID" value="NZ_BAABKT010000025.1"/>
</dbReference>
<gene>
    <name evidence="4" type="ORF">HNR25_000533</name>
</gene>
<feature type="region of interest" description="Disordered" evidence="1">
    <location>
        <begin position="324"/>
        <end position="347"/>
    </location>
</feature>
<feature type="transmembrane region" description="Helical" evidence="2">
    <location>
        <begin position="95"/>
        <end position="115"/>
    </location>
</feature>
<dbReference type="InterPro" id="IPR000326">
    <property type="entry name" value="PAP2/HPO"/>
</dbReference>
<feature type="transmembrane region" description="Helical" evidence="2">
    <location>
        <begin position="227"/>
        <end position="252"/>
    </location>
</feature>
<comment type="caution">
    <text evidence="4">The sequence shown here is derived from an EMBL/GenBank/DDBJ whole genome shotgun (WGS) entry which is preliminary data.</text>
</comment>
<evidence type="ECO:0000259" key="3">
    <source>
        <dbReference type="SMART" id="SM00014"/>
    </source>
</evidence>
<evidence type="ECO:0000256" key="2">
    <source>
        <dbReference type="SAM" id="Phobius"/>
    </source>
</evidence>
<feature type="transmembrane region" description="Helical" evidence="2">
    <location>
        <begin position="264"/>
        <end position="284"/>
    </location>
</feature>
<dbReference type="Pfam" id="PF01569">
    <property type="entry name" value="PAP2"/>
    <property type="match status" value="1"/>
</dbReference>
<protein>
    <submittedName>
        <fullName evidence="4">Membrane-associated phospholipid phosphatase</fullName>
    </submittedName>
</protein>
<keyword evidence="2" id="KW-0812">Transmembrane</keyword>
<feature type="domain" description="Phosphatidic acid phosphatase type 2/haloperoxidase" evidence="3">
    <location>
        <begin position="57"/>
        <end position="163"/>
    </location>
</feature>
<feature type="transmembrane region" description="Helical" evidence="2">
    <location>
        <begin position="296"/>
        <end position="315"/>
    </location>
</feature>
<keyword evidence="5" id="KW-1185">Reference proteome</keyword>
<feature type="transmembrane region" description="Helical" evidence="2">
    <location>
        <begin position="145"/>
        <end position="163"/>
    </location>
</feature>
<evidence type="ECO:0000313" key="5">
    <source>
        <dbReference type="Proteomes" id="UP000578077"/>
    </source>
</evidence>
<name>A0A841E253_9ACTN</name>
<dbReference type="Proteomes" id="UP000578077">
    <property type="component" value="Unassembled WGS sequence"/>
</dbReference>